<evidence type="ECO:0000259" key="3">
    <source>
        <dbReference type="Pfam" id="PF14905"/>
    </source>
</evidence>
<feature type="region of interest" description="Disordered" evidence="1">
    <location>
        <begin position="277"/>
        <end position="301"/>
    </location>
</feature>
<evidence type="ECO:0000256" key="2">
    <source>
        <dbReference type="SAM" id="SignalP"/>
    </source>
</evidence>
<dbReference type="AlphaFoldDB" id="A0A4V5MMS0"/>
<feature type="region of interest" description="Disordered" evidence="1">
    <location>
        <begin position="392"/>
        <end position="422"/>
    </location>
</feature>
<feature type="compositionally biased region" description="Polar residues" evidence="1">
    <location>
        <begin position="393"/>
        <end position="422"/>
    </location>
</feature>
<evidence type="ECO:0000313" key="4">
    <source>
        <dbReference type="EMBL" id="TJZ61218.1"/>
    </source>
</evidence>
<feature type="signal peptide" evidence="2">
    <location>
        <begin position="1"/>
        <end position="19"/>
    </location>
</feature>
<evidence type="ECO:0000313" key="5">
    <source>
        <dbReference type="Proteomes" id="UP000306808"/>
    </source>
</evidence>
<keyword evidence="5" id="KW-1185">Reference proteome</keyword>
<dbReference type="OrthoDB" id="1086219at2"/>
<sequence length="905" mass="102432">MKKLLFIFLLSVFSSSAFSQTFIKGEIVDDADKTKLSNATIMLIQARDSILVDFTRSGENGKFQMGKPDTGSYLLIVSYPKFGDYYTQIEGDKQDSEIGQIGLTSAANLLEEVLVTGKIPIVIKGDTVEYDASSFTVEKNAKVEDLLKVLPGISVDASGKITAQGKTVEKVLVDGEEFFGDDPVLVTRNIRSDMVDKVQVYEKKSDQAERTGVDDGQRSQTINLKLKEEAKHGIFGKIEAGAATDKFYLGQMMTNYFKKSLRLSAYLIASNNGKTDLSGDEASSIGNEDRGGQGQFSGEGRPEVLNTGVQYADKSNNGKHYWHVGYKLNDANNDINRSVFTQNSLRDTMLITNNDAKINSHNNKQDMYLKYEAKFDSLTTLTVWAGAARTKSEYNSSSESGTRNQFNERINGNENNTFSTNRNESLNASTLFTRKFSKEGRSISLYYGTNTSDAEGDQYIYALTNYYRNNSPLRDSLLDQHKVSENTSVNHDATVTYSEPIFKNFVASFEYGITNSFNENKLESFNKNEATQVYDIFDEEFSNDYRYNTFINRYNIAVNYKIGDAFNVNFSNAFHDNTLSQKNNYDNSKLSRTFFTYNPNMNARYSITKNSMLSLNYRGNNMLPSLTQIQPLRSNADPLNEYLGNEELGNSYTHNLGVNYWASKLLQGTFYGFGANASSTKDALIQNVITDTLGKNTYIWDNLSARNTQSVNFYSWYSTFLHKKYQIRLGINPGIMINRNYNYVNSLLAESLNQTYNMGISLQRSTTKGFDFDLGFVPGYTIRSTDLSPQADSKGFTFNANNTLKYYLPMKFIFQAEVNYLYEAPTEVYSQKFERLLLNPSISKKFLKDETLMLTLTANDILNQNIGFSRIQSGAQLTERRYNTIGRYFMLKISWDINKMFIQTN</sequence>
<organism evidence="4 5">
    <name type="scientific">Sphingobacterium olei</name>
    <dbReference type="NCBI Taxonomy" id="2571155"/>
    <lineage>
        <taxon>Bacteria</taxon>
        <taxon>Pseudomonadati</taxon>
        <taxon>Bacteroidota</taxon>
        <taxon>Sphingobacteriia</taxon>
        <taxon>Sphingobacteriales</taxon>
        <taxon>Sphingobacteriaceae</taxon>
        <taxon>Sphingobacterium</taxon>
    </lineage>
</organism>
<dbReference type="SUPFAM" id="SSF56935">
    <property type="entry name" value="Porins"/>
    <property type="match status" value="1"/>
</dbReference>
<dbReference type="EMBL" id="SUME01000003">
    <property type="protein sequence ID" value="TJZ61218.1"/>
    <property type="molecule type" value="Genomic_DNA"/>
</dbReference>
<dbReference type="Proteomes" id="UP000306808">
    <property type="component" value="Unassembled WGS sequence"/>
</dbReference>
<dbReference type="SUPFAM" id="SSF49478">
    <property type="entry name" value="Cna protein B-type domain"/>
    <property type="match status" value="1"/>
</dbReference>
<feature type="chain" id="PRO_5020890680" description="Outer membrane protein beta-barrel domain-containing protein" evidence="2">
    <location>
        <begin position="20"/>
        <end position="905"/>
    </location>
</feature>
<feature type="domain" description="Outer membrane protein beta-barrel" evidence="3">
    <location>
        <begin position="434"/>
        <end position="895"/>
    </location>
</feature>
<protein>
    <recommendedName>
        <fullName evidence="3">Outer membrane protein beta-barrel domain-containing protein</fullName>
    </recommendedName>
</protein>
<dbReference type="InterPro" id="IPR041700">
    <property type="entry name" value="OMP_b-brl_3"/>
</dbReference>
<accession>A0A4V5MMS0</accession>
<dbReference type="RefSeq" id="WP_136900875.1">
    <property type="nucleotide sequence ID" value="NZ_SUME01000003.1"/>
</dbReference>
<comment type="caution">
    <text evidence="4">The sequence shown here is derived from an EMBL/GenBank/DDBJ whole genome shotgun (WGS) entry which is preliminary data.</text>
</comment>
<proteinExistence type="predicted"/>
<keyword evidence="2" id="KW-0732">Signal</keyword>
<gene>
    <name evidence="4" type="ORF">FAZ15_08430</name>
</gene>
<reference evidence="4 5" key="1">
    <citation type="submission" date="2019-04" db="EMBL/GenBank/DDBJ databases">
        <title>Sphingobacterium olei sp. nov., isolated from oil-contaminated soil.</title>
        <authorList>
            <person name="Liu B."/>
        </authorList>
    </citation>
    <scope>NUCLEOTIDE SEQUENCE [LARGE SCALE GENOMIC DNA]</scope>
    <source>
        <strain evidence="4 5">HAL-9</strain>
    </source>
</reference>
<dbReference type="Pfam" id="PF14905">
    <property type="entry name" value="OMP_b-brl_3"/>
    <property type="match status" value="1"/>
</dbReference>
<evidence type="ECO:0000256" key="1">
    <source>
        <dbReference type="SAM" id="MobiDB-lite"/>
    </source>
</evidence>
<name>A0A4V5MMS0_9SPHI</name>